<dbReference type="Pfam" id="PF00646">
    <property type="entry name" value="F-box"/>
    <property type="match status" value="1"/>
</dbReference>
<feature type="region of interest" description="Disordered" evidence="1">
    <location>
        <begin position="328"/>
        <end position="350"/>
    </location>
</feature>
<dbReference type="GeneID" id="43594302"/>
<comment type="caution">
    <text evidence="3">The sequence shown here is derived from an EMBL/GenBank/DDBJ whole genome shotgun (WGS) entry which is preliminary data.</text>
</comment>
<proteinExistence type="predicted"/>
<dbReference type="RefSeq" id="XP_031874130.1">
    <property type="nucleotide sequence ID" value="XM_032010076.1"/>
</dbReference>
<evidence type="ECO:0000313" key="3">
    <source>
        <dbReference type="EMBL" id="RDL41474.1"/>
    </source>
</evidence>
<dbReference type="InterPro" id="IPR036047">
    <property type="entry name" value="F-box-like_dom_sf"/>
</dbReference>
<feature type="domain" description="F-box" evidence="2">
    <location>
        <begin position="19"/>
        <end position="54"/>
    </location>
</feature>
<evidence type="ECO:0000256" key="1">
    <source>
        <dbReference type="SAM" id="MobiDB-lite"/>
    </source>
</evidence>
<dbReference type="InterPro" id="IPR001810">
    <property type="entry name" value="F-box_dom"/>
</dbReference>
<reference evidence="3 4" key="1">
    <citation type="journal article" date="2018" name="IMA Fungus">
        <title>IMA Genome-F 9: Draft genome sequence of Annulohypoxylon stygium, Aspergillus mulundensis, Berkeleyomyces basicola (syn. Thielaviopsis basicola), Ceratocystis smalleyi, two Cercospora beticola strains, Coleophoma cylindrospora, Fusarium fracticaudum, Phialophora cf. hyalina, and Morchella septimelata.</title>
        <authorList>
            <person name="Wingfield B.D."/>
            <person name="Bills G.F."/>
            <person name="Dong Y."/>
            <person name="Huang W."/>
            <person name="Nel W.J."/>
            <person name="Swalarsk-Parry B.S."/>
            <person name="Vaghefi N."/>
            <person name="Wilken P.M."/>
            <person name="An Z."/>
            <person name="de Beer Z.W."/>
            <person name="De Vos L."/>
            <person name="Chen L."/>
            <person name="Duong T.A."/>
            <person name="Gao Y."/>
            <person name="Hammerbacher A."/>
            <person name="Kikkert J.R."/>
            <person name="Li Y."/>
            <person name="Li H."/>
            <person name="Li K."/>
            <person name="Li Q."/>
            <person name="Liu X."/>
            <person name="Ma X."/>
            <person name="Naidoo K."/>
            <person name="Pethybridge S.J."/>
            <person name="Sun J."/>
            <person name="Steenkamp E.T."/>
            <person name="van der Nest M.A."/>
            <person name="van Wyk S."/>
            <person name="Wingfield M.J."/>
            <person name="Xiong C."/>
            <person name="Yue Q."/>
            <person name="Zhang X."/>
        </authorList>
    </citation>
    <scope>NUCLEOTIDE SEQUENCE [LARGE SCALE GENOMIC DNA]</scope>
    <source>
        <strain evidence="3 4">BP 5553</strain>
    </source>
</reference>
<name>A0A370U128_9HELO</name>
<accession>A0A370U128</accession>
<evidence type="ECO:0000259" key="2">
    <source>
        <dbReference type="Pfam" id="PF00646"/>
    </source>
</evidence>
<gene>
    <name evidence="3" type="ORF">BP5553_01453</name>
</gene>
<dbReference type="SUPFAM" id="SSF81383">
    <property type="entry name" value="F-box domain"/>
    <property type="match status" value="1"/>
</dbReference>
<evidence type="ECO:0000313" key="4">
    <source>
        <dbReference type="Proteomes" id="UP000254866"/>
    </source>
</evidence>
<sequence length="371" mass="41661">MIPDKGMPSNAQKTVLSTPDLLISILSQLPHSSLLKAKLVNKTWASLFKHVEIKAALFERPRPKGSALYTETYSDVLMNKFSTFWPINGEASDRVGIPESNVEKKLRSKESNEMPVDVPKIYDPSEIHLQETMALQPRPHGHIDKCRNWQWRQLLVCQPAVEVLEIVQYVNRRVGCDLEFRTIIPRSNGLRMGFLYDAVRHWFKVERSFEVNLLWNRKTGDLINNFDTYEGGPSYKTAEDKPCVTIWGMTSVGCGQWGGVTFEKYCGGSGVDPRAQVIKSGDEEVEYSMSEPKVHGVDDGLLSDYLEEFWHARSLRVLKIWEQQASGEMTSRHTEQPVSAGPEGTSPNVPLFVSPLPSAGSVSCGNCVEST</sequence>
<keyword evidence="4" id="KW-1185">Reference proteome</keyword>
<dbReference type="OrthoDB" id="3800738at2759"/>
<dbReference type="EMBL" id="NPIC01000001">
    <property type="protein sequence ID" value="RDL41474.1"/>
    <property type="molecule type" value="Genomic_DNA"/>
</dbReference>
<dbReference type="Proteomes" id="UP000254866">
    <property type="component" value="Unassembled WGS sequence"/>
</dbReference>
<organism evidence="3 4">
    <name type="scientific">Venustampulla echinocandica</name>
    <dbReference type="NCBI Taxonomy" id="2656787"/>
    <lineage>
        <taxon>Eukaryota</taxon>
        <taxon>Fungi</taxon>
        <taxon>Dikarya</taxon>
        <taxon>Ascomycota</taxon>
        <taxon>Pezizomycotina</taxon>
        <taxon>Leotiomycetes</taxon>
        <taxon>Helotiales</taxon>
        <taxon>Pleuroascaceae</taxon>
        <taxon>Venustampulla</taxon>
    </lineage>
</organism>
<protein>
    <recommendedName>
        <fullName evidence="2">F-box domain-containing protein</fullName>
    </recommendedName>
</protein>
<dbReference type="AlphaFoldDB" id="A0A370U128"/>